<evidence type="ECO:0008006" key="5">
    <source>
        <dbReference type="Google" id="ProtNLM"/>
    </source>
</evidence>
<dbReference type="SUPFAM" id="SSF52266">
    <property type="entry name" value="SGNH hydrolase"/>
    <property type="match status" value="1"/>
</dbReference>
<evidence type="ECO:0000256" key="1">
    <source>
        <dbReference type="SAM" id="MobiDB-lite"/>
    </source>
</evidence>
<evidence type="ECO:0000256" key="2">
    <source>
        <dbReference type="SAM" id="SignalP"/>
    </source>
</evidence>
<feature type="compositionally biased region" description="Pro residues" evidence="1">
    <location>
        <begin position="283"/>
        <end position="311"/>
    </location>
</feature>
<proteinExistence type="predicted"/>
<comment type="caution">
    <text evidence="3">The sequence shown here is derived from an EMBL/GenBank/DDBJ whole genome shotgun (WGS) entry which is preliminary data.</text>
</comment>
<name>A0ABX4QTS1_9ACTN</name>
<evidence type="ECO:0000313" key="4">
    <source>
        <dbReference type="Proteomes" id="UP000233565"/>
    </source>
</evidence>
<dbReference type="PANTHER" id="PTHR30383">
    <property type="entry name" value="THIOESTERASE 1/PROTEASE 1/LYSOPHOSPHOLIPASE L1"/>
    <property type="match status" value="1"/>
</dbReference>
<feature type="compositionally biased region" description="Low complexity" evidence="1">
    <location>
        <begin position="312"/>
        <end position="321"/>
    </location>
</feature>
<evidence type="ECO:0000313" key="3">
    <source>
        <dbReference type="EMBL" id="PKH37733.1"/>
    </source>
</evidence>
<dbReference type="EMBL" id="PJBV01000035">
    <property type="protein sequence ID" value="PKH37733.1"/>
    <property type="molecule type" value="Genomic_DNA"/>
</dbReference>
<protein>
    <recommendedName>
        <fullName evidence="5">GDSL-like Lipase/Acylhydrolase family protein</fullName>
    </recommendedName>
</protein>
<feature type="chain" id="PRO_5046404554" description="GDSL-like Lipase/Acylhydrolase family protein" evidence="2">
    <location>
        <begin position="23"/>
        <end position="420"/>
    </location>
</feature>
<dbReference type="PANTHER" id="PTHR30383:SF2">
    <property type="entry name" value="CELLULOSE-BINDING PROTEIN"/>
    <property type="match status" value="1"/>
</dbReference>
<reference evidence="3 4" key="1">
    <citation type="submission" date="2017-12" db="EMBL/GenBank/DDBJ databases">
        <title>Pharmacopeia of the Arctic Ocean.</title>
        <authorList>
            <person name="Collins E."/>
            <person name="Ducluzeau A.-L."/>
        </authorList>
    </citation>
    <scope>NUCLEOTIDE SEQUENCE [LARGE SCALE GENOMIC DNA]</scope>
    <source>
        <strain evidence="3 4">DSM 23325</strain>
    </source>
</reference>
<feature type="signal peptide" evidence="2">
    <location>
        <begin position="1"/>
        <end position="22"/>
    </location>
</feature>
<dbReference type="RefSeq" id="WP_091194494.1">
    <property type="nucleotide sequence ID" value="NZ_FOKC01000001.1"/>
</dbReference>
<sequence>MSKLVAVVVAAVVAMVWAPVQAQAEGAPVRVLIVGDSVTHGADGDYTWRYFSWKGLEQTGASVDFVGPYSGTFAEDQTWGGSYAEPDFDSDHAARWGLAMVEPWWWPGPDAPLIGDLVAESQPDVIVEQLGVNDFAWLGLSSEDMLESVRRFVGEARAVKPDVDFVLGTIPQTWVRDVDAFNAALPDLAAELTTAESRVSSTPVADFTNGVDTYDPAHPTTLGQRKIARSVSVGLEALGIGRDVLAPHPLTPGAHDPVDPEPEPEPEVIPPEVIAPPVETVPDPLPEPEPQVEPQPEVQPQPDVEPQPEVQPAPEGVGTAPAPVEPPVAVAPPVVGPAPLLAPTAPRRVSAERVGTRTVVRWARATTADSYTVRCGRVSTRTEGRRAVLGSRSARCSVRSVNAAGASRWVRVRVARNADR</sequence>
<feature type="compositionally biased region" description="Low complexity" evidence="1">
    <location>
        <begin position="270"/>
        <end position="282"/>
    </location>
</feature>
<keyword evidence="4" id="KW-1185">Reference proteome</keyword>
<keyword evidence="2" id="KW-0732">Signal</keyword>
<dbReference type="InterPro" id="IPR036514">
    <property type="entry name" value="SGNH_hydro_sf"/>
</dbReference>
<dbReference type="InterPro" id="IPR051532">
    <property type="entry name" value="Ester_Hydrolysis_Enzymes"/>
</dbReference>
<dbReference type="Proteomes" id="UP000233565">
    <property type="component" value="Unassembled WGS sequence"/>
</dbReference>
<feature type="region of interest" description="Disordered" evidence="1">
    <location>
        <begin position="246"/>
        <end position="321"/>
    </location>
</feature>
<organism evidence="3 4">
    <name type="scientific">Nocardioides alpinus</name>
    <dbReference type="NCBI Taxonomy" id="748909"/>
    <lineage>
        <taxon>Bacteria</taxon>
        <taxon>Bacillati</taxon>
        <taxon>Actinomycetota</taxon>
        <taxon>Actinomycetes</taxon>
        <taxon>Propionibacteriales</taxon>
        <taxon>Nocardioidaceae</taxon>
        <taxon>Nocardioides</taxon>
    </lineage>
</organism>
<gene>
    <name evidence="3" type="ORF">CXG46_20150</name>
</gene>
<accession>A0ABX4QTS1</accession>
<dbReference type="Gene3D" id="3.40.50.1110">
    <property type="entry name" value="SGNH hydrolase"/>
    <property type="match status" value="1"/>
</dbReference>